<dbReference type="EMBL" id="JBHRTP010000054">
    <property type="protein sequence ID" value="MFC3109558.1"/>
    <property type="molecule type" value="Genomic_DNA"/>
</dbReference>
<feature type="signal peptide" evidence="7">
    <location>
        <begin position="1"/>
        <end position="19"/>
    </location>
</feature>
<sequence length="41" mass="4340">MKKIIALCLLVAFGGMLSACNTVKGFGKDVEHVGEKMQGSK</sequence>
<name>A0ABV7F636_9BURK</name>
<evidence type="ECO:0000313" key="8">
    <source>
        <dbReference type="EMBL" id="MFC3109558.1"/>
    </source>
</evidence>
<evidence type="ECO:0000256" key="2">
    <source>
        <dbReference type="ARBA" id="ARBA00022475"/>
    </source>
</evidence>
<organism evidence="8 9">
    <name type="scientific">Undibacterium arcticum</name>
    <dbReference type="NCBI Taxonomy" id="1762892"/>
    <lineage>
        <taxon>Bacteria</taxon>
        <taxon>Pseudomonadati</taxon>
        <taxon>Pseudomonadota</taxon>
        <taxon>Betaproteobacteria</taxon>
        <taxon>Burkholderiales</taxon>
        <taxon>Oxalobacteraceae</taxon>
        <taxon>Undibacterium</taxon>
    </lineage>
</organism>
<feature type="chain" id="PRO_5047341817" evidence="7">
    <location>
        <begin position="20"/>
        <end position="41"/>
    </location>
</feature>
<evidence type="ECO:0000256" key="7">
    <source>
        <dbReference type="SAM" id="SignalP"/>
    </source>
</evidence>
<reference evidence="9" key="1">
    <citation type="journal article" date="2019" name="Int. J. Syst. Evol. Microbiol.">
        <title>The Global Catalogue of Microorganisms (GCM) 10K type strain sequencing project: providing services to taxonomists for standard genome sequencing and annotation.</title>
        <authorList>
            <consortium name="The Broad Institute Genomics Platform"/>
            <consortium name="The Broad Institute Genome Sequencing Center for Infectious Disease"/>
            <person name="Wu L."/>
            <person name="Ma J."/>
        </authorList>
    </citation>
    <scope>NUCLEOTIDE SEQUENCE [LARGE SCALE GENOMIC DNA]</scope>
    <source>
        <strain evidence="9">KCTC 42986</strain>
    </source>
</reference>
<comment type="caution">
    <text evidence="8">The sequence shown here is derived from an EMBL/GenBank/DDBJ whole genome shotgun (WGS) entry which is preliminary data.</text>
</comment>
<protein>
    <submittedName>
        <fullName evidence="8">Entericidin A/B family lipoprotein</fullName>
    </submittedName>
</protein>
<dbReference type="PROSITE" id="PS51257">
    <property type="entry name" value="PROKAR_LIPOPROTEIN"/>
    <property type="match status" value="1"/>
</dbReference>
<dbReference type="InterPro" id="IPR012556">
    <property type="entry name" value="Entericidin"/>
</dbReference>
<evidence type="ECO:0000256" key="4">
    <source>
        <dbReference type="ARBA" id="ARBA00023136"/>
    </source>
</evidence>
<evidence type="ECO:0000256" key="6">
    <source>
        <dbReference type="ARBA" id="ARBA00023288"/>
    </source>
</evidence>
<keyword evidence="3 7" id="KW-0732">Signal</keyword>
<keyword evidence="2" id="KW-1003">Cell membrane</keyword>
<dbReference type="RefSeq" id="WP_390325385.1">
    <property type="nucleotide sequence ID" value="NZ_JBHRTP010000054.1"/>
</dbReference>
<accession>A0ABV7F636</accession>
<dbReference type="Proteomes" id="UP001595530">
    <property type="component" value="Unassembled WGS sequence"/>
</dbReference>
<keyword evidence="4" id="KW-0472">Membrane</keyword>
<keyword evidence="5" id="KW-0564">Palmitate</keyword>
<keyword evidence="9" id="KW-1185">Reference proteome</keyword>
<dbReference type="Pfam" id="PF08085">
    <property type="entry name" value="Entericidin"/>
    <property type="match status" value="1"/>
</dbReference>
<evidence type="ECO:0000313" key="9">
    <source>
        <dbReference type="Proteomes" id="UP001595530"/>
    </source>
</evidence>
<evidence type="ECO:0000256" key="1">
    <source>
        <dbReference type="ARBA" id="ARBA00010296"/>
    </source>
</evidence>
<keyword evidence="6 8" id="KW-0449">Lipoprotein</keyword>
<evidence type="ECO:0000256" key="3">
    <source>
        <dbReference type="ARBA" id="ARBA00022729"/>
    </source>
</evidence>
<evidence type="ECO:0000256" key="5">
    <source>
        <dbReference type="ARBA" id="ARBA00023139"/>
    </source>
</evidence>
<comment type="similarity">
    <text evidence="1">Belongs to the EcnA/EcnB lipoprotein family.</text>
</comment>
<gene>
    <name evidence="8" type="ORF">ACFOFO_16570</name>
</gene>
<proteinExistence type="inferred from homology"/>